<reference evidence="2 3" key="1">
    <citation type="submission" date="2015-06" db="EMBL/GenBank/DDBJ databases">
        <title>Draft genome sequence of an Alphaproteobacteria species associated to the Mediterranean sponge Oscarella lobularis.</title>
        <authorList>
            <person name="Jourda C."/>
            <person name="Santini S."/>
            <person name="Claverie J.-M."/>
        </authorList>
    </citation>
    <scope>NUCLEOTIDE SEQUENCE [LARGE SCALE GENOMIC DNA]</scope>
    <source>
        <strain evidence="2">IGS</strain>
    </source>
</reference>
<dbReference type="EMBL" id="LFTY01000002">
    <property type="protein sequence ID" value="KMW57582.1"/>
    <property type="molecule type" value="Genomic_DNA"/>
</dbReference>
<dbReference type="OrthoDB" id="9804153at2"/>
<keyword evidence="2" id="KW-0689">Ribosomal protein</keyword>
<evidence type="ECO:0000313" key="3">
    <source>
        <dbReference type="Proteomes" id="UP000037178"/>
    </source>
</evidence>
<organism evidence="2 3">
    <name type="scientific">Candidatus Rhodobacter oscarellae</name>
    <dbReference type="NCBI Taxonomy" id="1675527"/>
    <lineage>
        <taxon>Bacteria</taxon>
        <taxon>Pseudomonadati</taxon>
        <taxon>Pseudomonadota</taxon>
        <taxon>Alphaproteobacteria</taxon>
        <taxon>Rhodobacterales</taxon>
        <taxon>Rhodobacter group</taxon>
        <taxon>Rhodobacter</taxon>
    </lineage>
</organism>
<dbReference type="InterPro" id="IPR051531">
    <property type="entry name" value="N-acetyltransferase"/>
</dbReference>
<dbReference type="GO" id="GO:0005840">
    <property type="term" value="C:ribosome"/>
    <property type="evidence" value="ECO:0007669"/>
    <property type="project" value="UniProtKB-KW"/>
</dbReference>
<feature type="domain" description="N-acetyltransferase" evidence="1">
    <location>
        <begin position="16"/>
        <end position="170"/>
    </location>
</feature>
<dbReference type="PATRIC" id="fig|1675527.3.peg.2672"/>
<dbReference type="InterPro" id="IPR000182">
    <property type="entry name" value="GNAT_dom"/>
</dbReference>
<dbReference type="SUPFAM" id="SSF55729">
    <property type="entry name" value="Acyl-CoA N-acyltransferases (Nat)"/>
    <property type="match status" value="1"/>
</dbReference>
<keyword evidence="2" id="KW-0687">Ribonucleoprotein</keyword>
<dbReference type="GO" id="GO:0016747">
    <property type="term" value="F:acyltransferase activity, transferring groups other than amino-acyl groups"/>
    <property type="evidence" value="ECO:0007669"/>
    <property type="project" value="InterPro"/>
</dbReference>
<sequence>MLEQKIEQPSFEAARLNLRPLRAGDAAPLESYAGDPLVARNINLPHPLPPGATQAFLAQCADPGRVEDVWAIDGTRAGLPALVGAVGLERMDRQQSEIGFWIAPQFWNQGLASEAVEAMIAANPHGARTLFAWVFQDNPASGRVLSNAGFEYLGDAEHHSVAQGMTVPTWTYLRKLE</sequence>
<dbReference type="InterPro" id="IPR016181">
    <property type="entry name" value="Acyl_CoA_acyltransferase"/>
</dbReference>
<dbReference type="Gene3D" id="3.40.630.30">
    <property type="match status" value="1"/>
</dbReference>
<keyword evidence="3" id="KW-1185">Reference proteome</keyword>
<proteinExistence type="predicted"/>
<comment type="caution">
    <text evidence="2">The sequence shown here is derived from an EMBL/GenBank/DDBJ whole genome shotgun (WGS) entry which is preliminary data.</text>
</comment>
<dbReference type="Pfam" id="PF13302">
    <property type="entry name" value="Acetyltransf_3"/>
    <property type="match status" value="1"/>
</dbReference>
<evidence type="ECO:0000259" key="1">
    <source>
        <dbReference type="PROSITE" id="PS51186"/>
    </source>
</evidence>
<gene>
    <name evidence="2" type="ORF">AIOL_002547</name>
</gene>
<dbReference type="RefSeq" id="WP_049643293.1">
    <property type="nucleotide sequence ID" value="NZ_LFTY01000002.1"/>
</dbReference>
<name>A0A0J9E4C4_9RHOB</name>
<accession>A0A0J9E4C4</accession>
<keyword evidence="2" id="KW-0808">Transferase</keyword>
<dbReference type="PROSITE" id="PS51186">
    <property type="entry name" value="GNAT"/>
    <property type="match status" value="1"/>
</dbReference>
<dbReference type="AlphaFoldDB" id="A0A0J9E4C4"/>
<dbReference type="PANTHER" id="PTHR43792">
    <property type="entry name" value="GNAT FAMILY, PUTATIVE (AFU_ORTHOLOGUE AFUA_3G00765)-RELATED-RELATED"/>
    <property type="match status" value="1"/>
</dbReference>
<evidence type="ECO:0000313" key="2">
    <source>
        <dbReference type="EMBL" id="KMW57582.1"/>
    </source>
</evidence>
<dbReference type="Proteomes" id="UP000037178">
    <property type="component" value="Unassembled WGS sequence"/>
</dbReference>
<protein>
    <submittedName>
        <fullName evidence="2">50S ribosomal protein acetyltransferase</fullName>
    </submittedName>
</protein>
<dbReference type="STRING" id="1675527.AIOL_002547"/>